<protein>
    <recommendedName>
        <fullName evidence="4">Bacterial Ig domain-containing protein</fullName>
    </recommendedName>
</protein>
<dbReference type="OrthoDB" id="8481600at2"/>
<dbReference type="Gene3D" id="2.60.40.10">
    <property type="entry name" value="Immunoglobulins"/>
    <property type="match status" value="1"/>
</dbReference>
<keyword evidence="3" id="KW-1185">Reference proteome</keyword>
<dbReference type="eggNOG" id="COG2911">
    <property type="taxonomic scope" value="Bacteria"/>
</dbReference>
<dbReference type="InterPro" id="IPR013783">
    <property type="entry name" value="Ig-like_fold"/>
</dbReference>
<accession>A0A099WC77</accession>
<evidence type="ECO:0008006" key="4">
    <source>
        <dbReference type="Google" id="ProtNLM"/>
    </source>
</evidence>
<organism evidence="2 3">
    <name type="scientific">Listeria booriae</name>
    <dbReference type="NCBI Taxonomy" id="1552123"/>
    <lineage>
        <taxon>Bacteria</taxon>
        <taxon>Bacillati</taxon>
        <taxon>Bacillota</taxon>
        <taxon>Bacilli</taxon>
        <taxon>Bacillales</taxon>
        <taxon>Listeriaceae</taxon>
        <taxon>Listeria</taxon>
    </lineage>
</organism>
<feature type="chain" id="PRO_5001964662" description="Bacterial Ig domain-containing protein" evidence="1">
    <location>
        <begin position="27"/>
        <end position="450"/>
    </location>
</feature>
<reference evidence="2 3" key="1">
    <citation type="submission" date="2014-05" db="EMBL/GenBank/DDBJ databases">
        <title>Novel Listeriaceae from food processing environments.</title>
        <authorList>
            <person name="den Bakker H.C."/>
        </authorList>
    </citation>
    <scope>NUCLEOTIDE SEQUENCE [LARGE SCALE GENOMIC DNA]</scope>
    <source>
        <strain evidence="2 3">FSL A5-0281</strain>
    </source>
</reference>
<sequence>MSVKKGLVTCLAIAAVCATFQQTVNADEVSGKQYTSSTVNQLVSGVKSVSDRASLSGLVTSPLVVGTTSISGIAVANAKVDVWVSDSLKASVLADAKGNWTAQVPALAKGQIVQLHSTLDDWSADGERYQVVAEEPTVISPLVTGETKVAGVAAPNSKVDVWVSGSIKATVYADVTGIWVAKVPALEKGQIVQPRASIGSWYADSDRYQVVDKAPTLITPLVTGETKVAGVAAPNSKVDVLVGGTIQATVYADEGGIWVAKVPALEVGKTVQVTASVGNWSAESVRYQVASKEPVVITALVAGETKIGGAAVPNSKVDVWVGGSMKATAYADETGIWSANIPALVTGQQVQIRSSVGNWYVDSTQYQVVDKTPYLLVTLKAGGTKVAGVSAPGSKVNVWIDGAIEATVTTDETGIWVAKVPALKEGQVVQAKANIGEYWYAEVASVTVVK</sequence>
<feature type="signal peptide" evidence="1">
    <location>
        <begin position="1"/>
        <end position="26"/>
    </location>
</feature>
<dbReference type="STRING" id="1552123.EP57_03890"/>
<proteinExistence type="predicted"/>
<dbReference type="RefSeq" id="WP_036084388.1">
    <property type="nucleotide sequence ID" value="NZ_JNFA01000011.1"/>
</dbReference>
<dbReference type="Proteomes" id="UP000029844">
    <property type="component" value="Unassembled WGS sequence"/>
</dbReference>
<name>A0A099WC77_9LIST</name>
<evidence type="ECO:0000313" key="3">
    <source>
        <dbReference type="Proteomes" id="UP000029844"/>
    </source>
</evidence>
<comment type="caution">
    <text evidence="2">The sequence shown here is derived from an EMBL/GenBank/DDBJ whole genome shotgun (WGS) entry which is preliminary data.</text>
</comment>
<evidence type="ECO:0000256" key="1">
    <source>
        <dbReference type="SAM" id="SignalP"/>
    </source>
</evidence>
<dbReference type="EMBL" id="JNFA01000011">
    <property type="protein sequence ID" value="KGL42612.1"/>
    <property type="molecule type" value="Genomic_DNA"/>
</dbReference>
<dbReference type="GeneID" id="58716562"/>
<dbReference type="AlphaFoldDB" id="A0A099WC77"/>
<gene>
    <name evidence="2" type="ORF">EP57_03890</name>
</gene>
<evidence type="ECO:0000313" key="2">
    <source>
        <dbReference type="EMBL" id="KGL42612.1"/>
    </source>
</evidence>
<keyword evidence="1" id="KW-0732">Signal</keyword>